<gene>
    <name evidence="1" type="ORF">GALMADRAFT_230383</name>
</gene>
<proteinExistence type="predicted"/>
<reference evidence="2" key="1">
    <citation type="journal article" date="2014" name="Proc. Natl. Acad. Sci. U.S.A.">
        <title>Extensive sampling of basidiomycete genomes demonstrates inadequacy of the white-rot/brown-rot paradigm for wood decay fungi.</title>
        <authorList>
            <person name="Riley R."/>
            <person name="Salamov A.A."/>
            <person name="Brown D.W."/>
            <person name="Nagy L.G."/>
            <person name="Floudas D."/>
            <person name="Held B.W."/>
            <person name="Levasseur A."/>
            <person name="Lombard V."/>
            <person name="Morin E."/>
            <person name="Otillar R."/>
            <person name="Lindquist E.A."/>
            <person name="Sun H."/>
            <person name="LaButti K.M."/>
            <person name="Schmutz J."/>
            <person name="Jabbour D."/>
            <person name="Luo H."/>
            <person name="Baker S.E."/>
            <person name="Pisabarro A.G."/>
            <person name="Walton J.D."/>
            <person name="Blanchette R.A."/>
            <person name="Henrissat B."/>
            <person name="Martin F."/>
            <person name="Cullen D."/>
            <person name="Hibbett D.S."/>
            <person name="Grigoriev I.V."/>
        </authorList>
    </citation>
    <scope>NUCLEOTIDE SEQUENCE [LARGE SCALE GENOMIC DNA]</scope>
    <source>
        <strain evidence="2">CBS 339.88</strain>
    </source>
</reference>
<keyword evidence="2" id="KW-1185">Reference proteome</keyword>
<sequence>MIIPSSKSLAPPIGSPTRISEQELIRCVSRIRHDTTTGQPISFLGLESAAALPDWLCRIEADLKDSGIPCAQWSDAAILFLDGPVNMTMRGQRRRRIETGLYLWPWDDFKDALRNVLIDRGEHFL</sequence>
<accession>A0A067SGN8</accession>
<organism evidence="1 2">
    <name type="scientific">Galerina marginata (strain CBS 339.88)</name>
    <dbReference type="NCBI Taxonomy" id="685588"/>
    <lineage>
        <taxon>Eukaryota</taxon>
        <taxon>Fungi</taxon>
        <taxon>Dikarya</taxon>
        <taxon>Basidiomycota</taxon>
        <taxon>Agaricomycotina</taxon>
        <taxon>Agaricomycetes</taxon>
        <taxon>Agaricomycetidae</taxon>
        <taxon>Agaricales</taxon>
        <taxon>Agaricineae</taxon>
        <taxon>Strophariaceae</taxon>
        <taxon>Galerina</taxon>
    </lineage>
</organism>
<name>A0A067SGN8_GALM3</name>
<dbReference type="OrthoDB" id="3068660at2759"/>
<evidence type="ECO:0000313" key="2">
    <source>
        <dbReference type="Proteomes" id="UP000027222"/>
    </source>
</evidence>
<protein>
    <submittedName>
        <fullName evidence="1">Uncharacterized protein</fullName>
    </submittedName>
</protein>
<evidence type="ECO:0000313" key="1">
    <source>
        <dbReference type="EMBL" id="KDR70061.1"/>
    </source>
</evidence>
<dbReference type="AlphaFoldDB" id="A0A067SGN8"/>
<dbReference type="HOGENOM" id="CLU_1992810_0_0_1"/>
<dbReference type="EMBL" id="KL142399">
    <property type="protein sequence ID" value="KDR70061.1"/>
    <property type="molecule type" value="Genomic_DNA"/>
</dbReference>
<dbReference type="Proteomes" id="UP000027222">
    <property type="component" value="Unassembled WGS sequence"/>
</dbReference>